<keyword evidence="9" id="KW-1185">Reference proteome</keyword>
<sequence>MMAGNGGGEAPVGGGPVRHIPVLLSEVLDALSLEGGEQVVDGTFGAGGYSSAFLARGANVLGIDRDPAAIAGAADLVARFAPRLTLVEGRFGDLDALVARAIRGPVDAVVLDIGVSSMQIDEAARGFSFQKDGPLDMRMSGKGPSAADVVNQLKVSDLARVIGILGEERHAGRIARAIDARRSEQSFETTLDLASLVGRVVGRAPKDRIDPATRTFQALRIFVNDELGELARALVAAEHVLRPGGRLAVVTFHSLEDRIVKRFFRDRAETAEGSRHLPAAHVLPAVFESDQKATAASPRESAENPRARSAKLRFGRRTEAAPRATPLSFFDMPSLAALPGSGA</sequence>
<feature type="binding site" evidence="6">
    <location>
        <position position="119"/>
    </location>
    <ligand>
        <name>S-adenosyl-L-methionine</name>
        <dbReference type="ChEBI" id="CHEBI:59789"/>
    </ligand>
</feature>
<accession>A0A1T4MAF7</accession>
<reference evidence="8 9" key="1">
    <citation type="submission" date="2017-02" db="EMBL/GenBank/DDBJ databases">
        <authorList>
            <person name="Peterson S.W."/>
        </authorList>
    </citation>
    <scope>NUCLEOTIDE SEQUENCE [LARGE SCALE GENOMIC DNA]</scope>
    <source>
        <strain evidence="8 9">USBA 369</strain>
    </source>
</reference>
<feature type="binding site" evidence="6">
    <location>
        <position position="64"/>
    </location>
    <ligand>
        <name>S-adenosyl-L-methionine</name>
        <dbReference type="ChEBI" id="CHEBI:59789"/>
    </ligand>
</feature>
<dbReference type="Pfam" id="PF01795">
    <property type="entry name" value="Methyltransf_5"/>
    <property type="match status" value="1"/>
</dbReference>
<dbReference type="Gene3D" id="1.10.150.170">
    <property type="entry name" value="Putative methyltransferase TM0872, insert domain"/>
    <property type="match status" value="1"/>
</dbReference>
<protein>
    <recommendedName>
        <fullName evidence="6">Ribosomal RNA small subunit methyltransferase H</fullName>
        <ecNumber evidence="6">2.1.1.199</ecNumber>
    </recommendedName>
    <alternativeName>
        <fullName evidence="6">16S rRNA m(4)C1402 methyltransferase</fullName>
    </alternativeName>
    <alternativeName>
        <fullName evidence="6">rRNA (cytosine-N(4)-)-methyltransferase RsmH</fullName>
    </alternativeName>
</protein>
<keyword evidence="6" id="KW-0963">Cytoplasm</keyword>
<evidence type="ECO:0000256" key="6">
    <source>
        <dbReference type="HAMAP-Rule" id="MF_01007"/>
    </source>
</evidence>
<dbReference type="PANTHER" id="PTHR11265">
    <property type="entry name" value="S-ADENOSYL-METHYLTRANSFERASE MRAW"/>
    <property type="match status" value="1"/>
</dbReference>
<comment type="subcellular location">
    <subcellularLocation>
        <location evidence="6">Cytoplasm</location>
    </subcellularLocation>
</comment>
<keyword evidence="2 6" id="KW-0698">rRNA processing</keyword>
<gene>
    <name evidence="6" type="primary">rsmH</name>
    <name evidence="8" type="ORF">SAMN05428963_10237</name>
</gene>
<organism evidence="8 9">
    <name type="scientific">Consotaella salsifontis</name>
    <dbReference type="NCBI Taxonomy" id="1365950"/>
    <lineage>
        <taxon>Bacteria</taxon>
        <taxon>Pseudomonadati</taxon>
        <taxon>Pseudomonadota</taxon>
        <taxon>Alphaproteobacteria</taxon>
        <taxon>Hyphomicrobiales</taxon>
        <taxon>Aurantimonadaceae</taxon>
        <taxon>Consotaella</taxon>
    </lineage>
</organism>
<dbReference type="InterPro" id="IPR002903">
    <property type="entry name" value="RsmH"/>
</dbReference>
<dbReference type="EMBL" id="FUXL01000002">
    <property type="protein sequence ID" value="SJZ63895.1"/>
    <property type="molecule type" value="Genomic_DNA"/>
</dbReference>
<evidence type="ECO:0000313" key="8">
    <source>
        <dbReference type="EMBL" id="SJZ63895.1"/>
    </source>
</evidence>
<dbReference type="AlphaFoldDB" id="A0A1T4MAF7"/>
<dbReference type="PIRSF" id="PIRSF004486">
    <property type="entry name" value="MraW"/>
    <property type="match status" value="1"/>
</dbReference>
<feature type="binding site" evidence="6">
    <location>
        <position position="91"/>
    </location>
    <ligand>
        <name>S-adenosyl-L-methionine</name>
        <dbReference type="ChEBI" id="CHEBI:59789"/>
    </ligand>
</feature>
<keyword evidence="4 6" id="KW-0808">Transferase</keyword>
<evidence type="ECO:0000256" key="1">
    <source>
        <dbReference type="ARBA" id="ARBA00010396"/>
    </source>
</evidence>
<comment type="function">
    <text evidence="6">Specifically methylates the N4 position of cytidine in position 1402 (C1402) of 16S rRNA.</text>
</comment>
<feature type="binding site" evidence="6">
    <location>
        <position position="112"/>
    </location>
    <ligand>
        <name>S-adenosyl-L-methionine</name>
        <dbReference type="ChEBI" id="CHEBI:59789"/>
    </ligand>
</feature>
<evidence type="ECO:0000256" key="7">
    <source>
        <dbReference type="SAM" id="MobiDB-lite"/>
    </source>
</evidence>
<dbReference type="OrthoDB" id="9806637at2"/>
<dbReference type="Proteomes" id="UP000190135">
    <property type="component" value="Unassembled WGS sequence"/>
</dbReference>
<dbReference type="GO" id="GO:0005737">
    <property type="term" value="C:cytoplasm"/>
    <property type="evidence" value="ECO:0007669"/>
    <property type="project" value="UniProtKB-SubCell"/>
</dbReference>
<evidence type="ECO:0000256" key="4">
    <source>
        <dbReference type="ARBA" id="ARBA00022679"/>
    </source>
</evidence>
<keyword evidence="3 6" id="KW-0489">Methyltransferase</keyword>
<evidence type="ECO:0000256" key="2">
    <source>
        <dbReference type="ARBA" id="ARBA00022552"/>
    </source>
</evidence>
<dbReference type="RefSeq" id="WP_078706751.1">
    <property type="nucleotide sequence ID" value="NZ_FUXL01000002.1"/>
</dbReference>
<feature type="region of interest" description="Disordered" evidence="7">
    <location>
        <begin position="290"/>
        <end position="319"/>
    </location>
</feature>
<dbReference type="Gene3D" id="3.40.50.150">
    <property type="entry name" value="Vaccinia Virus protein VP39"/>
    <property type="match status" value="1"/>
</dbReference>
<dbReference type="PANTHER" id="PTHR11265:SF0">
    <property type="entry name" value="12S RRNA N4-METHYLCYTIDINE METHYLTRANSFERASE"/>
    <property type="match status" value="1"/>
</dbReference>
<dbReference type="HAMAP" id="MF_01007">
    <property type="entry name" value="16SrRNA_methyltr_H"/>
    <property type="match status" value="1"/>
</dbReference>
<dbReference type="NCBIfam" id="TIGR00006">
    <property type="entry name" value="16S rRNA (cytosine(1402)-N(4))-methyltransferase RsmH"/>
    <property type="match status" value="1"/>
</dbReference>
<evidence type="ECO:0000256" key="3">
    <source>
        <dbReference type="ARBA" id="ARBA00022603"/>
    </source>
</evidence>
<keyword evidence="5 6" id="KW-0949">S-adenosyl-L-methionine</keyword>
<dbReference type="GO" id="GO:0070475">
    <property type="term" value="P:rRNA base methylation"/>
    <property type="evidence" value="ECO:0007669"/>
    <property type="project" value="UniProtKB-UniRule"/>
</dbReference>
<dbReference type="InterPro" id="IPR029063">
    <property type="entry name" value="SAM-dependent_MTases_sf"/>
</dbReference>
<dbReference type="GO" id="GO:0071424">
    <property type="term" value="F:rRNA (cytosine-N4-)-methyltransferase activity"/>
    <property type="evidence" value="ECO:0007669"/>
    <property type="project" value="UniProtKB-UniRule"/>
</dbReference>
<feature type="binding site" evidence="6">
    <location>
        <begin position="47"/>
        <end position="49"/>
    </location>
    <ligand>
        <name>S-adenosyl-L-methionine</name>
        <dbReference type="ChEBI" id="CHEBI:59789"/>
    </ligand>
</feature>
<comment type="similarity">
    <text evidence="1 6">Belongs to the methyltransferase superfamily. RsmH family.</text>
</comment>
<dbReference type="SUPFAM" id="SSF81799">
    <property type="entry name" value="Putative methyltransferase TM0872, insert domain"/>
    <property type="match status" value="1"/>
</dbReference>
<evidence type="ECO:0000256" key="5">
    <source>
        <dbReference type="ARBA" id="ARBA00022691"/>
    </source>
</evidence>
<name>A0A1T4MAF7_9HYPH</name>
<proteinExistence type="inferred from homology"/>
<dbReference type="EC" id="2.1.1.199" evidence="6"/>
<evidence type="ECO:0000313" key="9">
    <source>
        <dbReference type="Proteomes" id="UP000190135"/>
    </source>
</evidence>
<dbReference type="STRING" id="1365950.SAMN05428963_10237"/>
<dbReference type="InterPro" id="IPR023397">
    <property type="entry name" value="SAM-dep_MeTrfase_MraW_recog"/>
</dbReference>
<comment type="catalytic activity">
    <reaction evidence="6">
        <text>cytidine(1402) in 16S rRNA + S-adenosyl-L-methionine = N(4)-methylcytidine(1402) in 16S rRNA + S-adenosyl-L-homocysteine + H(+)</text>
        <dbReference type="Rhea" id="RHEA:42928"/>
        <dbReference type="Rhea" id="RHEA-COMP:10286"/>
        <dbReference type="Rhea" id="RHEA-COMP:10287"/>
        <dbReference type="ChEBI" id="CHEBI:15378"/>
        <dbReference type="ChEBI" id="CHEBI:57856"/>
        <dbReference type="ChEBI" id="CHEBI:59789"/>
        <dbReference type="ChEBI" id="CHEBI:74506"/>
        <dbReference type="ChEBI" id="CHEBI:82748"/>
        <dbReference type="EC" id="2.1.1.199"/>
    </reaction>
</comment>
<dbReference type="SUPFAM" id="SSF53335">
    <property type="entry name" value="S-adenosyl-L-methionine-dependent methyltransferases"/>
    <property type="match status" value="1"/>
</dbReference>